<feature type="domain" description="Carbamoyltransferase C-terminal" evidence="3">
    <location>
        <begin position="399"/>
        <end position="561"/>
    </location>
</feature>
<name>A0A1H8L8E2_9MICO</name>
<dbReference type="Gene3D" id="3.30.420.40">
    <property type="match status" value="2"/>
</dbReference>
<dbReference type="CDD" id="cd24033">
    <property type="entry name" value="ASKHA_NBD_NodU_CmcH-like_N"/>
    <property type="match status" value="1"/>
</dbReference>
<dbReference type="InterPro" id="IPR031730">
    <property type="entry name" value="Carbam_trans_C"/>
</dbReference>
<keyword evidence="5" id="KW-1185">Reference proteome</keyword>
<evidence type="ECO:0000259" key="3">
    <source>
        <dbReference type="Pfam" id="PF16861"/>
    </source>
</evidence>
<evidence type="ECO:0000313" key="5">
    <source>
        <dbReference type="Proteomes" id="UP000297654"/>
    </source>
</evidence>
<dbReference type="InterPro" id="IPR043129">
    <property type="entry name" value="ATPase_NBD"/>
</dbReference>
<dbReference type="Gene3D" id="3.90.870.20">
    <property type="entry name" value="Carbamoyltransferase, C-terminal domain"/>
    <property type="match status" value="1"/>
</dbReference>
<dbReference type="GO" id="GO:0003824">
    <property type="term" value="F:catalytic activity"/>
    <property type="evidence" value="ECO:0007669"/>
    <property type="project" value="InterPro"/>
</dbReference>
<reference evidence="4 5" key="1">
    <citation type="submission" date="2019-03" db="EMBL/GenBank/DDBJ databases">
        <title>Genomics of glacier-inhabiting Cryobacterium strains.</title>
        <authorList>
            <person name="Liu Q."/>
            <person name="Xin Y.-H."/>
        </authorList>
    </citation>
    <scope>NUCLEOTIDE SEQUENCE [LARGE SCALE GENOMIC DNA]</scope>
    <source>
        <strain evidence="4 5">Hh15</strain>
    </source>
</reference>
<dbReference type="InterPro" id="IPR017945">
    <property type="entry name" value="DHBP_synth_RibB-like_a/b_dom"/>
</dbReference>
<gene>
    <name evidence="4" type="ORF">E3O10_01325</name>
</gene>
<dbReference type="OrthoDB" id="9780777at2"/>
<comment type="similarity">
    <text evidence="1">Belongs to the NodU/CmcH family.</text>
</comment>
<dbReference type="Pfam" id="PF16861">
    <property type="entry name" value="Carbam_trans_C"/>
    <property type="match status" value="1"/>
</dbReference>
<dbReference type="SUPFAM" id="SSF53067">
    <property type="entry name" value="Actin-like ATPase domain"/>
    <property type="match status" value="1"/>
</dbReference>
<dbReference type="AlphaFoldDB" id="A0A1H8L8E2"/>
<protein>
    <submittedName>
        <fullName evidence="4">Uncharacterized protein</fullName>
    </submittedName>
</protein>
<dbReference type="PANTHER" id="PTHR34847:SF1">
    <property type="entry name" value="NODULATION PROTEIN U"/>
    <property type="match status" value="1"/>
</dbReference>
<dbReference type="InterPro" id="IPR051338">
    <property type="entry name" value="NodU/CmcH_Carbamoyltrnsfr"/>
</dbReference>
<dbReference type="STRING" id="1424661.SAMN05216281_12511"/>
<sequence>MTLVLGIHCGHEASCAVVEDGILLAAIQQERVTREKYDGQECLSNRLPVRETLAAAGRSLDEVDVIVSEFQAVGVAGVGLQRPLFTADFDLFDPFDSRHWVVSHHLAHAASTVFASGFSTATVLVSDSAGSTTESGEDFAIPFAEFYALCTADVVDVAVITEMRSIYAFTDHALRLVSRDFVSPHNQPDVHVQSEASLFDNVARYLFRSEHSHGQLMALAGLPYEGAARVPISSVITSSAEPRLRNGWQQFQSHADPVLDADVADVVQKAFTELVVFQASRAVALTGFAHLACAGGVFLNLNANSAVAEMPEVDEFYVPSSPHDAGIAVGAAFLGWWQIPHGDRITDAARHSFPVQAVQSDFFGAEASDIDEESLKAIGYALIGGSRLCPDELLARTVDALALGKVVARFAGRSEFGPRALGNRSLLCHPLRTDSAKDKLNTIKHRQRWRPVAPMVREEDLARYFTGPPRSAFMNFNYKIRPEFLSDLREAAHSDGTARVQTVTTTTNPAMHELLTALEARGEMPVLLNTSLNGPGQPILEDADAVLDFARHPLIDHVLTRTSLVDCRLRAPSVRVERAEGAVLAVFGRGKRARHVVSGSTGTVTIPESLFLELLSGEPAGVDRQTTGVREALSSGLLVEHP</sequence>
<evidence type="ECO:0000259" key="2">
    <source>
        <dbReference type="Pfam" id="PF02543"/>
    </source>
</evidence>
<dbReference type="EMBL" id="SOFF01000006">
    <property type="protein sequence ID" value="TFB94443.1"/>
    <property type="molecule type" value="Genomic_DNA"/>
</dbReference>
<comment type="caution">
    <text evidence="4">The sequence shown here is derived from an EMBL/GenBank/DDBJ whole genome shotgun (WGS) entry which is preliminary data.</text>
</comment>
<feature type="domain" description="Carbamoyltransferase" evidence="2">
    <location>
        <begin position="254"/>
        <end position="332"/>
    </location>
</feature>
<dbReference type="RefSeq" id="WP_134450299.1">
    <property type="nucleotide sequence ID" value="NZ_FOCN01000025.1"/>
</dbReference>
<dbReference type="InterPro" id="IPR038152">
    <property type="entry name" value="Carbam_trans_C_sf"/>
</dbReference>
<evidence type="ECO:0000313" key="4">
    <source>
        <dbReference type="EMBL" id="TFB94443.1"/>
    </source>
</evidence>
<dbReference type="SUPFAM" id="SSF55821">
    <property type="entry name" value="YrdC/RibB"/>
    <property type="match status" value="1"/>
</dbReference>
<organism evidence="4 5">
    <name type="scientific">Cryobacterium luteum</name>
    <dbReference type="NCBI Taxonomy" id="1424661"/>
    <lineage>
        <taxon>Bacteria</taxon>
        <taxon>Bacillati</taxon>
        <taxon>Actinomycetota</taxon>
        <taxon>Actinomycetes</taxon>
        <taxon>Micrococcales</taxon>
        <taxon>Microbacteriaceae</taxon>
        <taxon>Cryobacterium</taxon>
    </lineage>
</organism>
<dbReference type="Pfam" id="PF02543">
    <property type="entry name" value="Carbam_trans_N"/>
    <property type="match status" value="1"/>
</dbReference>
<accession>A0A1H8L8E2</accession>
<dbReference type="InterPro" id="IPR003696">
    <property type="entry name" value="Carbtransf_dom"/>
</dbReference>
<dbReference type="PANTHER" id="PTHR34847">
    <property type="entry name" value="NODULATION PROTEIN U"/>
    <property type="match status" value="1"/>
</dbReference>
<proteinExistence type="inferred from homology"/>
<evidence type="ECO:0000256" key="1">
    <source>
        <dbReference type="ARBA" id="ARBA00006129"/>
    </source>
</evidence>
<dbReference type="Proteomes" id="UP000297654">
    <property type="component" value="Unassembled WGS sequence"/>
</dbReference>